<sequence>MEEGPSQETHDLHIESCIHHAREARSIAPFEPRWQKASRAHIFVDVTSFAAKFNEWIASRQSINDSDVPQGPVTMSLAALDAILCCDLTPTTRRYSMAASLAALLEERGNPGSLDSFRTQRWLSDIDTDESLEESILACFEDETFTRSLLPYVAPEKRPSLPATIIIVQMENVERFIRAAEEGLRQGVQLECWYWKLGRYPPELLELLVRHRQRVRLYLFVPPPSHFQEGLAYDIVRCIGCPGSREEDEQESLEDEYS</sequence>
<evidence type="ECO:0000313" key="1">
    <source>
        <dbReference type="EMBL" id="KDQ14823.1"/>
    </source>
</evidence>
<keyword evidence="2" id="KW-1185">Reference proteome</keyword>
<dbReference type="HOGENOM" id="CLU_1077656_0_0_1"/>
<name>A0A067MGC7_BOTB1</name>
<gene>
    <name evidence="1" type="ORF">BOTBODRAFT_174348</name>
</gene>
<dbReference type="AlphaFoldDB" id="A0A067MGC7"/>
<proteinExistence type="predicted"/>
<dbReference type="Proteomes" id="UP000027195">
    <property type="component" value="Unassembled WGS sequence"/>
</dbReference>
<dbReference type="EMBL" id="KL198035">
    <property type="protein sequence ID" value="KDQ14823.1"/>
    <property type="molecule type" value="Genomic_DNA"/>
</dbReference>
<reference evidence="2" key="1">
    <citation type="journal article" date="2014" name="Proc. Natl. Acad. Sci. U.S.A.">
        <title>Extensive sampling of basidiomycete genomes demonstrates inadequacy of the white-rot/brown-rot paradigm for wood decay fungi.</title>
        <authorList>
            <person name="Riley R."/>
            <person name="Salamov A.A."/>
            <person name="Brown D.W."/>
            <person name="Nagy L.G."/>
            <person name="Floudas D."/>
            <person name="Held B.W."/>
            <person name="Levasseur A."/>
            <person name="Lombard V."/>
            <person name="Morin E."/>
            <person name="Otillar R."/>
            <person name="Lindquist E.A."/>
            <person name="Sun H."/>
            <person name="LaButti K.M."/>
            <person name="Schmutz J."/>
            <person name="Jabbour D."/>
            <person name="Luo H."/>
            <person name="Baker S.E."/>
            <person name="Pisabarro A.G."/>
            <person name="Walton J.D."/>
            <person name="Blanchette R.A."/>
            <person name="Henrissat B."/>
            <person name="Martin F."/>
            <person name="Cullen D."/>
            <person name="Hibbett D.S."/>
            <person name="Grigoriev I.V."/>
        </authorList>
    </citation>
    <scope>NUCLEOTIDE SEQUENCE [LARGE SCALE GENOMIC DNA]</scope>
    <source>
        <strain evidence="2">FD-172 SS1</strain>
    </source>
</reference>
<evidence type="ECO:0000313" key="2">
    <source>
        <dbReference type="Proteomes" id="UP000027195"/>
    </source>
</evidence>
<dbReference type="InParanoid" id="A0A067MGC7"/>
<accession>A0A067MGC7</accession>
<organism evidence="1 2">
    <name type="scientific">Botryobasidium botryosum (strain FD-172 SS1)</name>
    <dbReference type="NCBI Taxonomy" id="930990"/>
    <lineage>
        <taxon>Eukaryota</taxon>
        <taxon>Fungi</taxon>
        <taxon>Dikarya</taxon>
        <taxon>Basidiomycota</taxon>
        <taxon>Agaricomycotina</taxon>
        <taxon>Agaricomycetes</taxon>
        <taxon>Cantharellales</taxon>
        <taxon>Botryobasidiaceae</taxon>
        <taxon>Botryobasidium</taxon>
    </lineage>
</organism>
<protein>
    <submittedName>
        <fullName evidence="1">Uncharacterized protein</fullName>
    </submittedName>
</protein>